<dbReference type="AlphaFoldDB" id="A0A1F7Z368"/>
<dbReference type="Pfam" id="PF00164">
    <property type="entry name" value="Ribosom_S12_S23"/>
    <property type="match status" value="1"/>
</dbReference>
<dbReference type="InterPro" id="IPR006032">
    <property type="entry name" value="Ribosomal_uS12"/>
</dbReference>
<evidence type="ECO:0000313" key="10">
    <source>
        <dbReference type="EMBL" id="OGM33890.1"/>
    </source>
</evidence>
<evidence type="ECO:0000256" key="1">
    <source>
        <dbReference type="ARBA" id="ARBA00003022"/>
    </source>
</evidence>
<comment type="function">
    <text evidence="5 7 8">Interacts with and stabilizes bases of the 16S rRNA that are involved in tRNA selection in the A site and with the mRNA backbone. Located at the interface of the 30S and 50S subunits, it traverses the body of the 30S subunit contacting proteins on the other side and probably holding the rRNA structure together. The combined cluster of proteins S8, S12 and S17 appears to hold together the shoulder and platform of the 30S subunit.</text>
</comment>
<dbReference type="HAMAP" id="MF_00403_B">
    <property type="entry name" value="Ribosomal_uS12_B"/>
    <property type="match status" value="1"/>
</dbReference>
<dbReference type="SUPFAM" id="SSF50249">
    <property type="entry name" value="Nucleic acid-binding proteins"/>
    <property type="match status" value="1"/>
</dbReference>
<dbReference type="Gene3D" id="2.40.50.140">
    <property type="entry name" value="Nucleic acid-binding proteins"/>
    <property type="match status" value="1"/>
</dbReference>
<comment type="function">
    <text evidence="1 7 8">With S4 and S5 plays an important role in translational accuracy.</text>
</comment>
<keyword evidence="7 8" id="KW-0699">rRNA-binding</keyword>
<feature type="region of interest" description="Disordered" evidence="9">
    <location>
        <begin position="122"/>
        <end position="154"/>
    </location>
</feature>
<evidence type="ECO:0000256" key="7">
    <source>
        <dbReference type="HAMAP-Rule" id="MF_00403"/>
    </source>
</evidence>
<dbReference type="GO" id="GO:0003735">
    <property type="term" value="F:structural constituent of ribosome"/>
    <property type="evidence" value="ECO:0007669"/>
    <property type="project" value="InterPro"/>
</dbReference>
<dbReference type="GO" id="GO:0019843">
    <property type="term" value="F:rRNA binding"/>
    <property type="evidence" value="ECO:0007669"/>
    <property type="project" value="UniProtKB-UniRule"/>
</dbReference>
<dbReference type="Proteomes" id="UP000177169">
    <property type="component" value="Unassembled WGS sequence"/>
</dbReference>
<comment type="caution">
    <text evidence="10">The sequence shown here is derived from an EMBL/GenBank/DDBJ whole genome shotgun (WGS) entry which is preliminary data.</text>
</comment>
<dbReference type="NCBIfam" id="TIGR00981">
    <property type="entry name" value="rpsL_bact"/>
    <property type="match status" value="1"/>
</dbReference>
<keyword evidence="7 8" id="KW-0694">RNA-binding</keyword>
<sequence>MPTVQQLVRKGRKKIAKKTTKAALRRWFNAKDRRFADYSSPAKRGVVIQVRTMTPRKPNSALRKVARVRLSNKQEITAYIPGEGHELAEHSIVMVRGGTVKDLPGIKYKVIRSKYDTTGVVGRKSSRSKYGTKKGGVAVSKAETPAPQPVAPTT</sequence>
<dbReference type="EMBL" id="MGGR01000012">
    <property type="protein sequence ID" value="OGM33890.1"/>
    <property type="molecule type" value="Genomic_DNA"/>
</dbReference>
<gene>
    <name evidence="7" type="primary">rpsL</name>
    <name evidence="10" type="ORF">A3D01_01695</name>
</gene>
<dbReference type="GO" id="GO:0000049">
    <property type="term" value="F:tRNA binding"/>
    <property type="evidence" value="ECO:0007669"/>
    <property type="project" value="UniProtKB-UniRule"/>
</dbReference>
<dbReference type="PANTHER" id="PTHR11652">
    <property type="entry name" value="30S RIBOSOMAL PROTEIN S12 FAMILY MEMBER"/>
    <property type="match status" value="1"/>
</dbReference>
<keyword evidence="3 7" id="KW-0689">Ribosomal protein</keyword>
<evidence type="ECO:0000256" key="6">
    <source>
        <dbReference type="ARBA" id="ARBA00035161"/>
    </source>
</evidence>
<comment type="subunit">
    <text evidence="7 8">Part of the 30S ribosomal subunit. Contacts proteins S8 and S17. May interact with IF1 in the 30S initiation complex.</text>
</comment>
<evidence type="ECO:0000256" key="5">
    <source>
        <dbReference type="ARBA" id="ARBA00024962"/>
    </source>
</evidence>
<dbReference type="PRINTS" id="PR01034">
    <property type="entry name" value="RIBOSOMALS12"/>
</dbReference>
<evidence type="ECO:0000256" key="9">
    <source>
        <dbReference type="SAM" id="MobiDB-lite"/>
    </source>
</evidence>
<reference evidence="10 11" key="1">
    <citation type="journal article" date="2016" name="Nat. Commun.">
        <title>Thousands of microbial genomes shed light on interconnected biogeochemical processes in an aquifer system.</title>
        <authorList>
            <person name="Anantharaman K."/>
            <person name="Brown C.T."/>
            <person name="Hug L.A."/>
            <person name="Sharon I."/>
            <person name="Castelle C.J."/>
            <person name="Probst A.J."/>
            <person name="Thomas B.C."/>
            <person name="Singh A."/>
            <person name="Wilkins M.J."/>
            <person name="Karaoz U."/>
            <person name="Brodie E.L."/>
            <person name="Williams K.H."/>
            <person name="Hubbard S.S."/>
            <person name="Banfield J.F."/>
        </authorList>
    </citation>
    <scope>NUCLEOTIDE SEQUENCE [LARGE SCALE GENOMIC DNA]</scope>
</reference>
<evidence type="ECO:0000256" key="3">
    <source>
        <dbReference type="ARBA" id="ARBA00022980"/>
    </source>
</evidence>
<dbReference type="InterPro" id="IPR012340">
    <property type="entry name" value="NA-bd_OB-fold"/>
</dbReference>
<name>A0A1F7Z368_9BACT</name>
<protein>
    <recommendedName>
        <fullName evidence="6 7">Small ribosomal subunit protein uS12</fullName>
    </recommendedName>
</protein>
<evidence type="ECO:0000256" key="8">
    <source>
        <dbReference type="RuleBase" id="RU003623"/>
    </source>
</evidence>
<organism evidence="10 11">
    <name type="scientific">Candidatus Woesebacteria bacterium RIFCSPHIGHO2_02_FULL_39_13</name>
    <dbReference type="NCBI Taxonomy" id="1802505"/>
    <lineage>
        <taxon>Bacteria</taxon>
        <taxon>Candidatus Woeseibacteriota</taxon>
    </lineage>
</organism>
<dbReference type="GO" id="GO:0015935">
    <property type="term" value="C:small ribosomal subunit"/>
    <property type="evidence" value="ECO:0007669"/>
    <property type="project" value="InterPro"/>
</dbReference>
<evidence type="ECO:0000256" key="2">
    <source>
        <dbReference type="ARBA" id="ARBA00005657"/>
    </source>
</evidence>
<proteinExistence type="inferred from homology"/>
<dbReference type="FunFam" id="2.40.50.140:FF:000099">
    <property type="entry name" value="Ribosomal protein S12, mitochondrial"/>
    <property type="match status" value="1"/>
</dbReference>
<dbReference type="GO" id="GO:0006412">
    <property type="term" value="P:translation"/>
    <property type="evidence" value="ECO:0007669"/>
    <property type="project" value="UniProtKB-UniRule"/>
</dbReference>
<keyword evidence="7 8" id="KW-0820">tRNA-binding</keyword>
<evidence type="ECO:0000256" key="4">
    <source>
        <dbReference type="ARBA" id="ARBA00023274"/>
    </source>
</evidence>
<dbReference type="InterPro" id="IPR005679">
    <property type="entry name" value="Ribosomal_uS12_bac"/>
</dbReference>
<comment type="similarity">
    <text evidence="2 7">Belongs to the universal ribosomal protein uS12 family.</text>
</comment>
<dbReference type="STRING" id="1802505.A3D01_01695"/>
<keyword evidence="4 7" id="KW-0687">Ribonucleoprotein</keyword>
<dbReference type="CDD" id="cd03368">
    <property type="entry name" value="Ribosomal_S12"/>
    <property type="match status" value="1"/>
</dbReference>
<evidence type="ECO:0000313" key="11">
    <source>
        <dbReference type="Proteomes" id="UP000177169"/>
    </source>
</evidence>
<accession>A0A1F7Z368</accession>
<dbReference type="PROSITE" id="PS00055">
    <property type="entry name" value="RIBOSOMAL_S12"/>
    <property type="match status" value="1"/>
</dbReference>